<keyword evidence="3" id="KW-1133">Transmembrane helix</keyword>
<comment type="subcellular location">
    <subcellularLocation>
        <location evidence="1">Cell surface</location>
    </subcellularLocation>
</comment>
<proteinExistence type="predicted"/>
<dbReference type="NCBIfam" id="NF041002">
    <property type="entry name" value="pilin_ComGF"/>
    <property type="match status" value="1"/>
</dbReference>
<evidence type="ECO:0000313" key="4">
    <source>
        <dbReference type="EMBL" id="MFD0898593.1"/>
    </source>
</evidence>
<dbReference type="InterPro" id="IPR012902">
    <property type="entry name" value="N_methyl_site"/>
</dbReference>
<dbReference type="Proteomes" id="UP001597104">
    <property type="component" value="Unassembled WGS sequence"/>
</dbReference>
<keyword evidence="3" id="KW-0812">Transmembrane</keyword>
<reference evidence="5" key="1">
    <citation type="journal article" date="2019" name="Int. J. Syst. Evol. Microbiol.">
        <title>The Global Catalogue of Microorganisms (GCM) 10K type strain sequencing project: providing services to taxonomists for standard genome sequencing and annotation.</title>
        <authorList>
            <consortium name="The Broad Institute Genomics Platform"/>
            <consortium name="The Broad Institute Genome Sequencing Center for Infectious Disease"/>
            <person name="Wu L."/>
            <person name="Ma J."/>
        </authorList>
    </citation>
    <scope>NUCLEOTIDE SEQUENCE [LARGE SCALE GENOMIC DNA]</scope>
    <source>
        <strain evidence="5">CCM 8925</strain>
    </source>
</reference>
<gene>
    <name evidence="4" type="primary">comGF</name>
    <name evidence="4" type="ORF">ACFQZ7_12800</name>
</gene>
<accession>A0ABW3EE98</accession>
<dbReference type="RefSeq" id="WP_137637320.1">
    <property type="nucleotide sequence ID" value="NZ_BJDN01000007.1"/>
</dbReference>
<feature type="transmembrane region" description="Helical" evidence="3">
    <location>
        <begin position="12"/>
        <end position="31"/>
    </location>
</feature>
<keyword evidence="3" id="KW-0472">Membrane</keyword>
<comment type="caution">
    <text evidence="4">The sequence shown here is derived from an EMBL/GenBank/DDBJ whole genome shotgun (WGS) entry which is preliminary data.</text>
</comment>
<evidence type="ECO:0000256" key="1">
    <source>
        <dbReference type="ARBA" id="ARBA00004241"/>
    </source>
</evidence>
<dbReference type="InterPro" id="IPR016977">
    <property type="entry name" value="ComGF"/>
</dbReference>
<organism evidence="4 5">
    <name type="scientific">Loigolactobacillus binensis</name>
    <dbReference type="NCBI Taxonomy" id="2559922"/>
    <lineage>
        <taxon>Bacteria</taxon>
        <taxon>Bacillati</taxon>
        <taxon>Bacillota</taxon>
        <taxon>Bacilli</taxon>
        <taxon>Lactobacillales</taxon>
        <taxon>Lactobacillaceae</taxon>
        <taxon>Loigolactobacillus</taxon>
    </lineage>
</organism>
<evidence type="ECO:0000313" key="5">
    <source>
        <dbReference type="Proteomes" id="UP001597104"/>
    </source>
</evidence>
<evidence type="ECO:0000256" key="2">
    <source>
        <dbReference type="ARBA" id="ARBA00023287"/>
    </source>
</evidence>
<sequence length="149" mass="17155">MLKLRGKVRPAFTLLETLVALLVFGVTLSLLQTELQAIPQVVTKTFIEEDIRWHLATHQLDTFIAGATFEKVTTNKVYFYQPAKKKHYRVEPYKQMIRLMGTTYGHMPLLNGVTQAKLTYQKPFVQLTVTMQSGHCYQSDFYLPAEVNK</sequence>
<protein>
    <submittedName>
        <fullName evidence="4">Competence type IV pilus minor pilin ComGF</fullName>
    </submittedName>
</protein>
<dbReference type="NCBIfam" id="TIGR02532">
    <property type="entry name" value="IV_pilin_GFxxxE"/>
    <property type="match status" value="1"/>
</dbReference>
<dbReference type="EMBL" id="JBHTIO010000057">
    <property type="protein sequence ID" value="MFD0898593.1"/>
    <property type="molecule type" value="Genomic_DNA"/>
</dbReference>
<dbReference type="Pfam" id="PF15980">
    <property type="entry name" value="ComGF"/>
    <property type="match status" value="1"/>
</dbReference>
<keyword evidence="5" id="KW-1185">Reference proteome</keyword>
<keyword evidence="2" id="KW-0178">Competence</keyword>
<evidence type="ECO:0000256" key="3">
    <source>
        <dbReference type="SAM" id="Phobius"/>
    </source>
</evidence>
<name>A0ABW3EE98_9LACO</name>